<dbReference type="AlphaFoldDB" id="A0A7C1W920"/>
<dbReference type="InterPro" id="IPR005625">
    <property type="entry name" value="PepSY-ass_TM"/>
</dbReference>
<feature type="transmembrane region" description="Helical" evidence="1">
    <location>
        <begin position="32"/>
        <end position="53"/>
    </location>
</feature>
<keyword evidence="1" id="KW-0472">Membrane</keyword>
<feature type="transmembrane region" description="Helical" evidence="1">
    <location>
        <begin position="499"/>
        <end position="519"/>
    </location>
</feature>
<dbReference type="PANTHER" id="PTHR34219:SF4">
    <property type="entry name" value="PEPSY DOMAIN-CONTAINING PROTEIN"/>
    <property type="match status" value="1"/>
</dbReference>
<evidence type="ECO:0000313" key="2">
    <source>
        <dbReference type="EMBL" id="HEC75278.1"/>
    </source>
</evidence>
<accession>A0A7C1W920</accession>
<keyword evidence="1" id="KW-1133">Transmembrane helix</keyword>
<organism evidence="2">
    <name type="scientific">Methylophaga aminisulfidivorans</name>
    <dbReference type="NCBI Taxonomy" id="230105"/>
    <lineage>
        <taxon>Bacteria</taxon>
        <taxon>Pseudomonadati</taxon>
        <taxon>Pseudomonadota</taxon>
        <taxon>Gammaproteobacteria</taxon>
        <taxon>Thiotrichales</taxon>
        <taxon>Piscirickettsiaceae</taxon>
        <taxon>Methylophaga</taxon>
    </lineage>
</organism>
<name>A0A7C1W920_9GAMM</name>
<proteinExistence type="predicted"/>
<feature type="transmembrane region" description="Helical" evidence="1">
    <location>
        <begin position="413"/>
        <end position="434"/>
    </location>
</feature>
<protein>
    <submittedName>
        <fullName evidence="2">PepSY domain-containing protein</fullName>
    </submittedName>
</protein>
<dbReference type="PANTHER" id="PTHR34219">
    <property type="entry name" value="IRON-REGULATED INNER MEMBRANE PROTEIN-RELATED"/>
    <property type="match status" value="1"/>
</dbReference>
<feature type="transmembrane region" description="Helical" evidence="1">
    <location>
        <begin position="476"/>
        <end position="493"/>
    </location>
</feature>
<reference evidence="2" key="1">
    <citation type="journal article" date="2020" name="mSystems">
        <title>Genome- and Community-Level Interaction Insights into Carbon Utilization and Element Cycling Functions of Hydrothermarchaeota in Hydrothermal Sediment.</title>
        <authorList>
            <person name="Zhou Z."/>
            <person name="Liu Y."/>
            <person name="Xu W."/>
            <person name="Pan J."/>
            <person name="Luo Z.H."/>
            <person name="Li M."/>
        </authorList>
    </citation>
    <scope>NUCLEOTIDE SEQUENCE [LARGE SCALE GENOMIC DNA]</scope>
    <source>
        <strain evidence="2">HyVt-380</strain>
    </source>
</reference>
<feature type="transmembrane region" description="Helical" evidence="1">
    <location>
        <begin position="371"/>
        <end position="392"/>
    </location>
</feature>
<keyword evidence="1" id="KW-0812">Transmembrane</keyword>
<comment type="caution">
    <text evidence="2">The sequence shown here is derived from an EMBL/GenBank/DDBJ whole genome shotgun (WGS) entry which is preliminary data.</text>
</comment>
<dbReference type="Pfam" id="PF03929">
    <property type="entry name" value="PepSY_TM"/>
    <property type="match status" value="1"/>
</dbReference>
<feature type="transmembrane region" description="Helical" evidence="1">
    <location>
        <begin position="163"/>
        <end position="182"/>
    </location>
</feature>
<evidence type="ECO:0000256" key="1">
    <source>
        <dbReference type="SAM" id="Phobius"/>
    </source>
</evidence>
<feature type="transmembrane region" description="Helical" evidence="1">
    <location>
        <begin position="211"/>
        <end position="232"/>
    </location>
</feature>
<feature type="transmembrane region" description="Helical" evidence="1">
    <location>
        <begin position="446"/>
        <end position="464"/>
    </location>
</feature>
<sequence>MCFMVCNETRWEPSMSNIQPGFRQSNAWLHTWSGIMVGWLLYLIFLLGALSFFRTEINTWAQPELAQIETQTSSQAWQSAWAFLQQKAPNSPEWNIELPNERNPAVNVRWFDEGERPSRRGGHRAILDPATGEQLHPRETRLGDFLYRMHFELYGVPRHAARWFIGIATMAMFIGLITGIIIHKKIFKDFFTFRQNKGQRSWLDMHNVSSVLALPFHLMITFSGLLLLIFTLMPWGLQTAFNGDVGEYFEAMGGRGGKTISETLTLPTTIMDASSRIEQIDVLMGIAETKWPRGVDSLQINNSRRAMQISLRQQGANSLLNRARGETLLFDINKSELSLINSDPEIGFWRAFYNSFTALHLLHYADALSRWLFFLGGLLGTMMIGTGLLLWVEKRRQKAEKTGEWKRMFRLVQILNVGTIAGLPLAITFAFWANRLLPVELAQRELWEIRIFFITWFASLVYSFIRSNRQAWVEQLALLSGLLLLLPVFNLITLPRYSVLSMSFDAVLIVMGLLAASGCKSLVKHGKSSILPVSRKNSLMRSMS</sequence>
<dbReference type="EMBL" id="DRHY01000303">
    <property type="protein sequence ID" value="HEC75278.1"/>
    <property type="molecule type" value="Genomic_DNA"/>
</dbReference>
<gene>
    <name evidence="2" type="ORF">ENI26_13055</name>
</gene>
<dbReference type="Proteomes" id="UP000886384">
    <property type="component" value="Unassembled WGS sequence"/>
</dbReference>